<dbReference type="InterPro" id="IPR036770">
    <property type="entry name" value="Ankyrin_rpt-contain_sf"/>
</dbReference>
<dbReference type="Gene3D" id="1.25.40.20">
    <property type="entry name" value="Ankyrin repeat-containing domain"/>
    <property type="match status" value="1"/>
</dbReference>
<organism evidence="1 2">
    <name type="scientific">Exophiala bonariae</name>
    <dbReference type="NCBI Taxonomy" id="1690606"/>
    <lineage>
        <taxon>Eukaryota</taxon>
        <taxon>Fungi</taxon>
        <taxon>Dikarya</taxon>
        <taxon>Ascomycota</taxon>
        <taxon>Pezizomycotina</taxon>
        <taxon>Eurotiomycetes</taxon>
        <taxon>Chaetothyriomycetidae</taxon>
        <taxon>Chaetothyriales</taxon>
        <taxon>Herpotrichiellaceae</taxon>
        <taxon>Exophiala</taxon>
    </lineage>
</organism>
<name>A0AAV9NFT1_9EURO</name>
<sequence>MVEMRIAQILIKAGADVGAAGAEIRSRTAINGAAERGRLDMVKMLLDLYKLKDGESISGLCEEAYHPCEEAISLGSGGIAGTLSVGTWIKSLGLSEGFLSDPGMTSYGFSANA</sequence>
<accession>A0AAV9NFT1</accession>
<evidence type="ECO:0000313" key="2">
    <source>
        <dbReference type="Proteomes" id="UP001358417"/>
    </source>
</evidence>
<reference evidence="1 2" key="1">
    <citation type="submission" date="2023-08" db="EMBL/GenBank/DDBJ databases">
        <title>Black Yeasts Isolated from many extreme environments.</title>
        <authorList>
            <person name="Coleine C."/>
            <person name="Stajich J.E."/>
            <person name="Selbmann L."/>
        </authorList>
    </citation>
    <scope>NUCLEOTIDE SEQUENCE [LARGE SCALE GENOMIC DNA]</scope>
    <source>
        <strain evidence="1 2">CCFEE 5792</strain>
    </source>
</reference>
<proteinExistence type="predicted"/>
<dbReference type="RefSeq" id="XP_064707196.1">
    <property type="nucleotide sequence ID" value="XM_064844938.1"/>
</dbReference>
<dbReference type="SUPFAM" id="SSF48403">
    <property type="entry name" value="Ankyrin repeat"/>
    <property type="match status" value="1"/>
</dbReference>
<protein>
    <submittedName>
        <fullName evidence="1">Uncharacterized protein</fullName>
    </submittedName>
</protein>
<keyword evidence="2" id="KW-1185">Reference proteome</keyword>
<dbReference type="AlphaFoldDB" id="A0AAV9NFT1"/>
<comment type="caution">
    <text evidence="1">The sequence shown here is derived from an EMBL/GenBank/DDBJ whole genome shotgun (WGS) entry which is preliminary data.</text>
</comment>
<dbReference type="GeneID" id="89969534"/>
<gene>
    <name evidence="1" type="ORF">LTR84_001313</name>
</gene>
<evidence type="ECO:0000313" key="1">
    <source>
        <dbReference type="EMBL" id="KAK5054423.1"/>
    </source>
</evidence>
<dbReference type="Proteomes" id="UP001358417">
    <property type="component" value="Unassembled WGS sequence"/>
</dbReference>
<dbReference type="EMBL" id="JAVRRD010000010">
    <property type="protein sequence ID" value="KAK5054423.1"/>
    <property type="molecule type" value="Genomic_DNA"/>
</dbReference>